<evidence type="ECO:0000256" key="3">
    <source>
        <dbReference type="ARBA" id="ARBA00022989"/>
    </source>
</evidence>
<proteinExistence type="predicted"/>
<reference evidence="9" key="1">
    <citation type="submission" date="2021-03" db="EMBL/GenBank/DDBJ databases">
        <authorList>
            <person name="Bekaert M."/>
        </authorList>
    </citation>
    <scope>NUCLEOTIDE SEQUENCE</scope>
</reference>
<evidence type="ECO:0000256" key="1">
    <source>
        <dbReference type="ARBA" id="ARBA00004141"/>
    </source>
</evidence>
<feature type="transmembrane region" description="Helical" evidence="5">
    <location>
        <begin position="227"/>
        <end position="251"/>
    </location>
</feature>
<dbReference type="Pfam" id="PF02931">
    <property type="entry name" value="Neur_chan_LBD"/>
    <property type="match status" value="1"/>
</dbReference>
<protein>
    <submittedName>
        <fullName evidence="9">CHRNA6</fullName>
    </submittedName>
</protein>
<evidence type="ECO:0000313" key="10">
    <source>
        <dbReference type="Proteomes" id="UP000683360"/>
    </source>
</evidence>
<dbReference type="GO" id="GO:0016020">
    <property type="term" value="C:membrane"/>
    <property type="evidence" value="ECO:0007669"/>
    <property type="project" value="UniProtKB-SubCell"/>
</dbReference>
<dbReference type="PRINTS" id="PR00252">
    <property type="entry name" value="NRIONCHANNEL"/>
</dbReference>
<sequence>MDIAWLLVLLSVPQVLQINASTYSEISSLYHTLTTGYNKYLRPQSDYSEAAHLYISMNILNLKEINAVDGTVTISVYFTLLWDDFNLKWTPSSFNNTEYVVLPTDQVWKPPLINSNTAKEFSMFGNTNSYVIIHNSGIVTWQPGHQLEFSCNIDTTYFPFDTQKCTLDVIAWGYNMGDIYFTPTRSNIDTIHYVENSEWDMTFTSVVSEDGPPPTTKFTMHLKRRPLYLIINLIFPVILLALLNITVFLLPQDSGERVGFAITLLLSIVVFLTIAQGLLPATAQPRLSAICIVLILNMVMSGMITVSVIVSGWIYYKPEDYDVPNWIQKVIRFKLYHRPTNTNQVHVINVQNEKTIDKPLFDGNESKVTWHMVAKYYDRISLIFYVICFVCGHVSYAIDIVKGD</sequence>
<dbReference type="InterPro" id="IPR006202">
    <property type="entry name" value="Neur_chan_lig-bd"/>
</dbReference>
<evidence type="ECO:0000256" key="2">
    <source>
        <dbReference type="ARBA" id="ARBA00022692"/>
    </source>
</evidence>
<dbReference type="Proteomes" id="UP000683360">
    <property type="component" value="Unassembled WGS sequence"/>
</dbReference>
<comment type="caution">
    <text evidence="9">The sequence shown here is derived from an EMBL/GenBank/DDBJ whole genome shotgun (WGS) entry which is preliminary data.</text>
</comment>
<dbReference type="GO" id="GO:0005230">
    <property type="term" value="F:extracellular ligand-gated monoatomic ion channel activity"/>
    <property type="evidence" value="ECO:0007669"/>
    <property type="project" value="InterPro"/>
</dbReference>
<keyword evidence="10" id="KW-1185">Reference proteome</keyword>
<evidence type="ECO:0000256" key="6">
    <source>
        <dbReference type="SAM" id="SignalP"/>
    </source>
</evidence>
<evidence type="ECO:0000256" key="4">
    <source>
        <dbReference type="ARBA" id="ARBA00023136"/>
    </source>
</evidence>
<dbReference type="InterPro" id="IPR006201">
    <property type="entry name" value="Neur_channel"/>
</dbReference>
<dbReference type="AlphaFoldDB" id="A0A8S3R666"/>
<dbReference type="CDD" id="cd19051">
    <property type="entry name" value="LGIC_TM_cation"/>
    <property type="match status" value="1"/>
</dbReference>
<dbReference type="EMBL" id="CAJPWZ010000975">
    <property type="protein sequence ID" value="CAG2204665.1"/>
    <property type="molecule type" value="Genomic_DNA"/>
</dbReference>
<dbReference type="CDD" id="cd18989">
    <property type="entry name" value="LGIC_ECD_cation"/>
    <property type="match status" value="1"/>
</dbReference>
<dbReference type="InterPro" id="IPR038050">
    <property type="entry name" value="Neuro_actylchol_rec"/>
</dbReference>
<feature type="domain" description="Neurotransmitter-gated ion-channel transmembrane" evidence="8">
    <location>
        <begin position="233"/>
        <end position="335"/>
    </location>
</feature>
<feature type="transmembrane region" description="Helical" evidence="5">
    <location>
        <begin position="257"/>
        <end position="275"/>
    </location>
</feature>
<dbReference type="SUPFAM" id="SSF63712">
    <property type="entry name" value="Nicotinic receptor ligand binding domain-like"/>
    <property type="match status" value="1"/>
</dbReference>
<dbReference type="InterPro" id="IPR036734">
    <property type="entry name" value="Neur_chan_lig-bd_sf"/>
</dbReference>
<feature type="signal peptide" evidence="6">
    <location>
        <begin position="1"/>
        <end position="17"/>
    </location>
</feature>
<dbReference type="Pfam" id="PF02932">
    <property type="entry name" value="Neur_chan_memb"/>
    <property type="match status" value="1"/>
</dbReference>
<keyword evidence="3 5" id="KW-1133">Transmembrane helix</keyword>
<dbReference type="Gene3D" id="2.70.170.10">
    <property type="entry name" value="Neurotransmitter-gated ion-channel ligand-binding domain"/>
    <property type="match status" value="1"/>
</dbReference>
<gene>
    <name evidence="9" type="ORF">MEDL_19104</name>
</gene>
<dbReference type="PANTHER" id="PTHR18945">
    <property type="entry name" value="NEUROTRANSMITTER GATED ION CHANNEL"/>
    <property type="match status" value="1"/>
</dbReference>
<feature type="transmembrane region" description="Helical" evidence="5">
    <location>
        <begin position="287"/>
        <end position="316"/>
    </location>
</feature>
<evidence type="ECO:0000259" key="8">
    <source>
        <dbReference type="Pfam" id="PF02932"/>
    </source>
</evidence>
<comment type="subcellular location">
    <subcellularLocation>
        <location evidence="1">Membrane</location>
        <topology evidence="1">Multi-pass membrane protein</topology>
    </subcellularLocation>
</comment>
<dbReference type="InterPro" id="IPR006029">
    <property type="entry name" value="Neurotrans-gated_channel_TM"/>
</dbReference>
<evidence type="ECO:0000256" key="5">
    <source>
        <dbReference type="SAM" id="Phobius"/>
    </source>
</evidence>
<dbReference type="InterPro" id="IPR036719">
    <property type="entry name" value="Neuro-gated_channel_TM_sf"/>
</dbReference>
<dbReference type="OrthoDB" id="6123091at2759"/>
<feature type="domain" description="Neurotransmitter-gated ion-channel ligand-binding" evidence="7">
    <location>
        <begin position="28"/>
        <end position="226"/>
    </location>
</feature>
<dbReference type="Gene3D" id="1.20.58.390">
    <property type="entry name" value="Neurotransmitter-gated ion-channel transmembrane domain"/>
    <property type="match status" value="1"/>
</dbReference>
<dbReference type="GO" id="GO:0004888">
    <property type="term" value="F:transmembrane signaling receptor activity"/>
    <property type="evidence" value="ECO:0007669"/>
    <property type="project" value="InterPro"/>
</dbReference>
<evidence type="ECO:0000313" key="9">
    <source>
        <dbReference type="EMBL" id="CAG2204665.1"/>
    </source>
</evidence>
<dbReference type="FunFam" id="2.70.170.10:FF:000028">
    <property type="entry name" value="AcetylCholine Receptor"/>
    <property type="match status" value="1"/>
</dbReference>
<keyword evidence="6" id="KW-0732">Signal</keyword>
<dbReference type="SUPFAM" id="SSF90112">
    <property type="entry name" value="Neurotransmitter-gated ion-channel transmembrane pore"/>
    <property type="match status" value="1"/>
</dbReference>
<feature type="chain" id="PRO_5035819717" evidence="6">
    <location>
        <begin position="18"/>
        <end position="404"/>
    </location>
</feature>
<feature type="transmembrane region" description="Helical" evidence="5">
    <location>
        <begin position="382"/>
        <end position="401"/>
    </location>
</feature>
<name>A0A8S3R666_MYTED</name>
<keyword evidence="2 5" id="KW-0812">Transmembrane</keyword>
<keyword evidence="4 5" id="KW-0472">Membrane</keyword>
<organism evidence="9 10">
    <name type="scientific">Mytilus edulis</name>
    <name type="common">Blue mussel</name>
    <dbReference type="NCBI Taxonomy" id="6550"/>
    <lineage>
        <taxon>Eukaryota</taxon>
        <taxon>Metazoa</taxon>
        <taxon>Spiralia</taxon>
        <taxon>Lophotrochozoa</taxon>
        <taxon>Mollusca</taxon>
        <taxon>Bivalvia</taxon>
        <taxon>Autobranchia</taxon>
        <taxon>Pteriomorphia</taxon>
        <taxon>Mytilida</taxon>
        <taxon>Mytiloidea</taxon>
        <taxon>Mytilidae</taxon>
        <taxon>Mytilinae</taxon>
        <taxon>Mytilus</taxon>
    </lineage>
</organism>
<evidence type="ECO:0000259" key="7">
    <source>
        <dbReference type="Pfam" id="PF02931"/>
    </source>
</evidence>
<accession>A0A8S3R666</accession>